<feature type="chain" id="PRO_5041395940" description="non-specific serine/threonine protein kinase" evidence="21">
    <location>
        <begin position="30"/>
        <end position="1027"/>
    </location>
</feature>
<dbReference type="InterPro" id="IPR000719">
    <property type="entry name" value="Prot_kinase_dom"/>
</dbReference>
<dbReference type="GO" id="GO:0005886">
    <property type="term" value="C:plasma membrane"/>
    <property type="evidence" value="ECO:0007669"/>
    <property type="project" value="UniProtKB-SubCell"/>
</dbReference>
<dbReference type="InterPro" id="IPR017441">
    <property type="entry name" value="Protein_kinase_ATP_BS"/>
</dbReference>
<keyword evidence="7 20" id="KW-0812">Transmembrane</keyword>
<comment type="subcellular location">
    <subcellularLocation>
        <location evidence="1">Cell membrane</location>
        <topology evidence="1">Single-pass type I membrane protein</topology>
    </subcellularLocation>
</comment>
<dbReference type="SMART" id="SM00220">
    <property type="entry name" value="S_TKc"/>
    <property type="match status" value="1"/>
</dbReference>
<dbReference type="Proteomes" id="UP001168877">
    <property type="component" value="Unassembled WGS sequence"/>
</dbReference>
<keyword evidence="8 21" id="KW-0732">Signal</keyword>
<comment type="catalytic activity">
    <reaction evidence="16">
        <text>L-threonyl-[protein] + ATP = O-phospho-L-threonyl-[protein] + ADP + H(+)</text>
        <dbReference type="Rhea" id="RHEA:46608"/>
        <dbReference type="Rhea" id="RHEA-COMP:11060"/>
        <dbReference type="Rhea" id="RHEA-COMP:11605"/>
        <dbReference type="ChEBI" id="CHEBI:15378"/>
        <dbReference type="ChEBI" id="CHEBI:30013"/>
        <dbReference type="ChEBI" id="CHEBI:30616"/>
        <dbReference type="ChEBI" id="CHEBI:61977"/>
        <dbReference type="ChEBI" id="CHEBI:456216"/>
        <dbReference type="EC" id="2.7.11.1"/>
    </reaction>
</comment>
<gene>
    <name evidence="23" type="ORF">LWI29_019644</name>
</gene>
<dbReference type="InterPro" id="IPR001245">
    <property type="entry name" value="Ser-Thr/Tyr_kinase_cat_dom"/>
</dbReference>
<dbReference type="FunFam" id="1.10.510.10:FF:000161">
    <property type="entry name" value="Wall-associated receptor kinase-like 20"/>
    <property type="match status" value="1"/>
</dbReference>
<evidence type="ECO:0000256" key="20">
    <source>
        <dbReference type="SAM" id="Phobius"/>
    </source>
</evidence>
<keyword evidence="24" id="KW-1185">Reference proteome</keyword>
<dbReference type="PANTHER" id="PTHR46008">
    <property type="entry name" value="LEAF RUST 10 DISEASE-RESISTANCE LOCUS RECEPTOR-LIKE PROTEIN KINASE-LIKE 1.4"/>
    <property type="match status" value="1"/>
</dbReference>
<keyword evidence="11 18" id="KW-0067">ATP-binding</keyword>
<feature type="signal peptide" evidence="21">
    <location>
        <begin position="1"/>
        <end position="29"/>
    </location>
</feature>
<dbReference type="GO" id="GO:0030247">
    <property type="term" value="F:polysaccharide binding"/>
    <property type="evidence" value="ECO:0007669"/>
    <property type="project" value="InterPro"/>
</dbReference>
<dbReference type="InterPro" id="IPR008271">
    <property type="entry name" value="Ser/Thr_kinase_AS"/>
</dbReference>
<dbReference type="PANTHER" id="PTHR46008:SF2">
    <property type="entry name" value="LEAF RUST 10 DISEASE-RESISTANCE LOCUS RECEPTOR-LIKE PROTEIN KINASE-LIKE 1.4"/>
    <property type="match status" value="1"/>
</dbReference>
<evidence type="ECO:0000256" key="4">
    <source>
        <dbReference type="ARBA" id="ARBA00022527"/>
    </source>
</evidence>
<dbReference type="Pfam" id="PF14380">
    <property type="entry name" value="WAK_assoc"/>
    <property type="match status" value="1"/>
</dbReference>
<keyword evidence="10" id="KW-0418">Kinase</keyword>
<keyword evidence="14" id="KW-0675">Receptor</keyword>
<dbReference type="FunFam" id="3.30.200.20:FF:000214">
    <property type="entry name" value="WAK1-OsWAK receptor-like cytoplasmic kinase (OsWAK-RLCK)"/>
    <property type="match status" value="1"/>
</dbReference>
<dbReference type="AlphaFoldDB" id="A0AA39RHR6"/>
<dbReference type="InterPro" id="IPR032872">
    <property type="entry name" value="WAK_assoc_C"/>
</dbReference>
<evidence type="ECO:0000256" key="9">
    <source>
        <dbReference type="ARBA" id="ARBA00022741"/>
    </source>
</evidence>
<evidence type="ECO:0000256" key="16">
    <source>
        <dbReference type="ARBA" id="ARBA00047899"/>
    </source>
</evidence>
<dbReference type="InterPro" id="IPR011009">
    <property type="entry name" value="Kinase-like_dom_sf"/>
</dbReference>
<evidence type="ECO:0000256" key="21">
    <source>
        <dbReference type="SAM" id="SignalP"/>
    </source>
</evidence>
<evidence type="ECO:0000256" key="6">
    <source>
        <dbReference type="ARBA" id="ARBA00022679"/>
    </source>
</evidence>
<reference evidence="23" key="1">
    <citation type="journal article" date="2022" name="Plant J.">
        <title>Strategies of tolerance reflected in two North American maple genomes.</title>
        <authorList>
            <person name="McEvoy S.L."/>
            <person name="Sezen U.U."/>
            <person name="Trouern-Trend A."/>
            <person name="McMahon S.M."/>
            <person name="Schaberg P.G."/>
            <person name="Yang J."/>
            <person name="Wegrzyn J.L."/>
            <person name="Swenson N.G."/>
        </authorList>
    </citation>
    <scope>NUCLEOTIDE SEQUENCE</scope>
    <source>
        <strain evidence="23">NS2018</strain>
    </source>
</reference>
<feature type="region of interest" description="Disordered" evidence="19">
    <location>
        <begin position="733"/>
        <end position="763"/>
    </location>
</feature>
<comment type="catalytic activity">
    <reaction evidence="17">
        <text>L-seryl-[protein] + ATP = O-phospho-L-seryl-[protein] + ADP + H(+)</text>
        <dbReference type="Rhea" id="RHEA:17989"/>
        <dbReference type="Rhea" id="RHEA-COMP:9863"/>
        <dbReference type="Rhea" id="RHEA-COMP:11604"/>
        <dbReference type="ChEBI" id="CHEBI:15378"/>
        <dbReference type="ChEBI" id="CHEBI:29999"/>
        <dbReference type="ChEBI" id="CHEBI:30616"/>
        <dbReference type="ChEBI" id="CHEBI:83421"/>
        <dbReference type="ChEBI" id="CHEBI:456216"/>
        <dbReference type="EC" id="2.7.11.1"/>
    </reaction>
</comment>
<evidence type="ECO:0000256" key="18">
    <source>
        <dbReference type="PROSITE-ProRule" id="PRU10141"/>
    </source>
</evidence>
<feature type="transmembrane region" description="Helical" evidence="20">
    <location>
        <begin position="383"/>
        <end position="404"/>
    </location>
</feature>
<dbReference type="Gene3D" id="1.10.510.10">
    <property type="entry name" value="Transferase(Phosphotransferase) domain 1"/>
    <property type="match status" value="1"/>
</dbReference>
<keyword evidence="5" id="KW-0597">Phosphoprotein</keyword>
<keyword evidence="4" id="KW-0723">Serine/threonine-protein kinase</keyword>
<dbReference type="PROSITE" id="PS00107">
    <property type="entry name" value="PROTEIN_KINASE_ATP"/>
    <property type="match status" value="1"/>
</dbReference>
<keyword evidence="13 20" id="KW-0472">Membrane</keyword>
<organism evidence="23 24">
    <name type="scientific">Acer saccharum</name>
    <name type="common">Sugar maple</name>
    <dbReference type="NCBI Taxonomy" id="4024"/>
    <lineage>
        <taxon>Eukaryota</taxon>
        <taxon>Viridiplantae</taxon>
        <taxon>Streptophyta</taxon>
        <taxon>Embryophyta</taxon>
        <taxon>Tracheophyta</taxon>
        <taxon>Spermatophyta</taxon>
        <taxon>Magnoliopsida</taxon>
        <taxon>eudicotyledons</taxon>
        <taxon>Gunneridae</taxon>
        <taxon>Pentapetalae</taxon>
        <taxon>rosids</taxon>
        <taxon>malvids</taxon>
        <taxon>Sapindales</taxon>
        <taxon>Sapindaceae</taxon>
        <taxon>Hippocastanoideae</taxon>
        <taxon>Acereae</taxon>
        <taxon>Acer</taxon>
    </lineage>
</organism>
<dbReference type="EC" id="2.7.11.1" evidence="2"/>
<evidence type="ECO:0000256" key="8">
    <source>
        <dbReference type="ARBA" id="ARBA00022729"/>
    </source>
</evidence>
<evidence type="ECO:0000256" key="11">
    <source>
        <dbReference type="ARBA" id="ARBA00022840"/>
    </source>
</evidence>
<evidence type="ECO:0000256" key="19">
    <source>
        <dbReference type="SAM" id="MobiDB-lite"/>
    </source>
</evidence>
<proteinExistence type="predicted"/>
<evidence type="ECO:0000256" key="10">
    <source>
        <dbReference type="ARBA" id="ARBA00022777"/>
    </source>
</evidence>
<dbReference type="EMBL" id="JAUESC010000387">
    <property type="protein sequence ID" value="KAK0574201.1"/>
    <property type="molecule type" value="Genomic_DNA"/>
</dbReference>
<dbReference type="InterPro" id="IPR025287">
    <property type="entry name" value="WAK_GUB"/>
</dbReference>
<evidence type="ECO:0000259" key="22">
    <source>
        <dbReference type="PROSITE" id="PS50011"/>
    </source>
</evidence>
<keyword evidence="15" id="KW-0325">Glycoprotein</keyword>
<feature type="binding site" evidence="18">
    <location>
        <position position="482"/>
    </location>
    <ligand>
        <name>ATP</name>
        <dbReference type="ChEBI" id="CHEBI:30616"/>
    </ligand>
</feature>
<keyword evidence="6" id="KW-0808">Transferase</keyword>
<evidence type="ECO:0000256" key="17">
    <source>
        <dbReference type="ARBA" id="ARBA00048679"/>
    </source>
</evidence>
<dbReference type="SUPFAM" id="SSF56112">
    <property type="entry name" value="Protein kinase-like (PK-like)"/>
    <property type="match status" value="1"/>
</dbReference>
<dbReference type="GO" id="GO:0005524">
    <property type="term" value="F:ATP binding"/>
    <property type="evidence" value="ECO:0007669"/>
    <property type="project" value="UniProtKB-UniRule"/>
</dbReference>
<dbReference type="Gene3D" id="3.30.200.20">
    <property type="entry name" value="Phosphorylase Kinase, domain 1"/>
    <property type="match status" value="1"/>
</dbReference>
<dbReference type="PROSITE" id="PS50011">
    <property type="entry name" value="PROTEIN_KINASE_DOM"/>
    <property type="match status" value="1"/>
</dbReference>
<evidence type="ECO:0000256" key="15">
    <source>
        <dbReference type="ARBA" id="ARBA00023180"/>
    </source>
</evidence>
<evidence type="ECO:0000256" key="12">
    <source>
        <dbReference type="ARBA" id="ARBA00022989"/>
    </source>
</evidence>
<accession>A0AA39RHR6</accession>
<dbReference type="GO" id="GO:0004674">
    <property type="term" value="F:protein serine/threonine kinase activity"/>
    <property type="evidence" value="ECO:0007669"/>
    <property type="project" value="UniProtKB-KW"/>
</dbReference>
<keyword evidence="9 18" id="KW-0547">Nucleotide-binding</keyword>
<dbReference type="PROSITE" id="PS00108">
    <property type="entry name" value="PROTEIN_KINASE_ST"/>
    <property type="match status" value="1"/>
</dbReference>
<evidence type="ECO:0000256" key="2">
    <source>
        <dbReference type="ARBA" id="ARBA00012513"/>
    </source>
</evidence>
<feature type="domain" description="Protein kinase" evidence="22">
    <location>
        <begin position="454"/>
        <end position="729"/>
    </location>
</feature>
<evidence type="ECO:0000256" key="13">
    <source>
        <dbReference type="ARBA" id="ARBA00023136"/>
    </source>
</evidence>
<sequence>MDQHYFPPLTSLQLSCIFIFFLLTRSSTAASGATADSHYLACVNKTCGDGQNISFPFYIKDQQQSFCGFPGFELSCNKAGNPILRLPDSDIQYIIHRIFYNNQTLRVSNSAFWDTKSSTSGSGGNHCDVFSSLKNLSLPSDHQFELVGDHKTQVSVLYNCSSGGDNRTLSDGLVSKKVDGCWNGDHDSVVAVDEDDPDLGLAKKECTELMVAPVEGYEGESTAMITRLRGGFVMKWTASNCSVCEKSGGKCGFDNSTFHFKCFCPDRPHAWQCPGRPAGKFGMASASYLAFFLTSHLLLLVSLAEKKLEINPRCPSFPCGNLGDVKFPFSNRTHPECGLCIVDNCTEPIQSVQLGKDGSWFYISAISQDNTVLLQDKSFQKDLHNGFGIGVSVLLIVAMSIYIIRRRRKEIYASPNSRYTSSDHSSKSDLEAASAYFGVPIFSYSELAEATNNFNHEKELGDGGFGTVYYGKLRDGREVAVKRLYEHNYRRVKQFMNEIEILTRLRHKNLVSLYGCTSRHSQGLLLVYEFISNGTIADHLHGDRANPCLLTWPIRMNIAIETASALAYLHASDIIHRDVKTNNILLDNNFCVKVADFGLSRLFPTDVTHVSTAPQGTPGYVDPEYHQCYQLTDKSDVYSFGVVLIELISSMPAVDISRHRHEINLANLAINRIQKQAVDELVDPCLGFHSDEEVKRMATSVAELAFLCLQQNKEMRPSMDVVLEELQRIKSGECKPENLTGEDDDEKKELKSMQQPPPSPPRCEESALLKNIMLPPSPISVTENWISNNTTPTVVDPKMPVQILVSLAESNSRCSPFPCGNLGHISFPFSNENHHECGLFIVENCNQPFHQKIQLGKDGPWFYISTTISQDNTLLLAENPDQQLYYSDPFRSHTFGFFTNFTISKSPLFSFAFPFNITLFKCHSPTTHPGSIPTTNPRFLCHSSESDYAVFYDISTDHLTGCSVIEPQVNYTQKSVVILNVYISLFYLQVNVIRECYECHWRRRQCQSDSRGKFYCSNADTGIRKGI</sequence>
<evidence type="ECO:0000313" key="24">
    <source>
        <dbReference type="Proteomes" id="UP001168877"/>
    </source>
</evidence>
<evidence type="ECO:0000256" key="5">
    <source>
        <dbReference type="ARBA" id="ARBA00022553"/>
    </source>
</evidence>
<name>A0AA39RHR6_ACESA</name>
<evidence type="ECO:0000256" key="3">
    <source>
        <dbReference type="ARBA" id="ARBA00022475"/>
    </source>
</evidence>
<protein>
    <recommendedName>
        <fullName evidence="2">non-specific serine/threonine protein kinase</fullName>
        <ecNumber evidence="2">2.7.11.1</ecNumber>
    </recommendedName>
</protein>
<feature type="transmembrane region" description="Helical" evidence="20">
    <location>
        <begin position="281"/>
        <end position="303"/>
    </location>
</feature>
<dbReference type="Pfam" id="PF13947">
    <property type="entry name" value="GUB_WAK_bind"/>
    <property type="match status" value="1"/>
</dbReference>
<dbReference type="Pfam" id="PF07714">
    <property type="entry name" value="PK_Tyr_Ser-Thr"/>
    <property type="match status" value="1"/>
</dbReference>
<evidence type="ECO:0000256" key="7">
    <source>
        <dbReference type="ARBA" id="ARBA00022692"/>
    </source>
</evidence>
<reference evidence="23" key="2">
    <citation type="submission" date="2023-06" db="EMBL/GenBank/DDBJ databases">
        <authorList>
            <person name="Swenson N.G."/>
            <person name="Wegrzyn J.L."/>
            <person name="Mcevoy S.L."/>
        </authorList>
    </citation>
    <scope>NUCLEOTIDE SEQUENCE</scope>
    <source>
        <strain evidence="23">NS2018</strain>
        <tissue evidence="23">Leaf</tissue>
    </source>
</reference>
<evidence type="ECO:0000313" key="23">
    <source>
        <dbReference type="EMBL" id="KAK0574201.1"/>
    </source>
</evidence>
<evidence type="ECO:0000256" key="1">
    <source>
        <dbReference type="ARBA" id="ARBA00004251"/>
    </source>
</evidence>
<evidence type="ECO:0000256" key="14">
    <source>
        <dbReference type="ARBA" id="ARBA00023170"/>
    </source>
</evidence>
<dbReference type="CDD" id="cd14066">
    <property type="entry name" value="STKc_IRAK"/>
    <property type="match status" value="1"/>
</dbReference>
<keyword evidence="12 20" id="KW-1133">Transmembrane helix</keyword>
<keyword evidence="3" id="KW-1003">Cell membrane</keyword>
<comment type="caution">
    <text evidence="23">The sequence shown here is derived from an EMBL/GenBank/DDBJ whole genome shotgun (WGS) entry which is preliminary data.</text>
</comment>